<reference evidence="1" key="1">
    <citation type="submission" date="2021-12" db="EMBL/GenBank/DDBJ databases">
        <authorList>
            <person name="King R."/>
        </authorList>
    </citation>
    <scope>NUCLEOTIDE SEQUENCE</scope>
</reference>
<proteinExistence type="predicted"/>
<reference evidence="1" key="2">
    <citation type="submission" date="2022-10" db="EMBL/GenBank/DDBJ databases">
        <authorList>
            <consortium name="ENA_rothamsted_submissions"/>
            <consortium name="culmorum"/>
            <person name="King R."/>
        </authorList>
    </citation>
    <scope>NUCLEOTIDE SEQUENCE</scope>
</reference>
<dbReference type="EMBL" id="OU893344">
    <property type="protein sequence ID" value="CAG9784920.1"/>
    <property type="molecule type" value="Genomic_DNA"/>
</dbReference>
<dbReference type="OrthoDB" id="7454303at2759"/>
<dbReference type="AlphaFoldDB" id="A0A9N9QWM9"/>
<organism evidence="1 2">
    <name type="scientific">Diatraea saccharalis</name>
    <name type="common">sugarcane borer</name>
    <dbReference type="NCBI Taxonomy" id="40085"/>
    <lineage>
        <taxon>Eukaryota</taxon>
        <taxon>Metazoa</taxon>
        <taxon>Ecdysozoa</taxon>
        <taxon>Arthropoda</taxon>
        <taxon>Hexapoda</taxon>
        <taxon>Insecta</taxon>
        <taxon>Pterygota</taxon>
        <taxon>Neoptera</taxon>
        <taxon>Endopterygota</taxon>
        <taxon>Lepidoptera</taxon>
        <taxon>Glossata</taxon>
        <taxon>Ditrysia</taxon>
        <taxon>Pyraloidea</taxon>
        <taxon>Crambidae</taxon>
        <taxon>Crambinae</taxon>
        <taxon>Diatraea</taxon>
    </lineage>
</organism>
<keyword evidence="2" id="KW-1185">Reference proteome</keyword>
<sequence length="618" mass="72525">MSSPNKKKARLISSNDESELCNHLKRKNQNEDLDLSKRHKADKILEDDLHAKKRQNFITACEIVSYKAYFNQSSRFQLVYLPTCAKNIACKHVDKKDITLKQTSSYVEESFNIEIKTNMWREALEVCRLCTTSEQYLSTNILKEVVEIMLNAHSDDYKDYTIDYLINKCQQIFEHNFNYHPPCLIKTLRKCYTDFLTSPMDLKENTFTNRSEFECNKGIVKYCLNRLEYEISVDSKDGPLLDKYEHIPEEMKQSVKGLHWQKEKFEIFELLDRTERINRLFAVLDSIVELLQLDLAIWNTRYTNNLGSHIMRSHKPLMAHLLWSNNVLYTGTVNNNCRQILRLFIYLIQLEYPEEHIKVITAWLNIIIQTFYICENNSNSDYPNTGKYCTVFAKEFYKLISGMSQKLKIKILERIKPDYMQYLIGVLHLKTLLATQAEDPISILIDFIKTTQWKKFPESKTEIMPYKTTEHSLKNVKNLFNFLNKKYANVNTSASNNSTSEKNVYKKLEDNLNHKEVEVTLNDAVHILYITVGAYLDAYSVQNMQEALDSLNEQLLNGDSSNNDYSLPIFCSYSVSEQFVKRYRSIYQTLRELMILLQEKRDSGELPETFKIFTKIGL</sequence>
<gene>
    <name evidence="1" type="ORF">DIATSA_LOCUS2983</name>
</gene>
<dbReference type="Proteomes" id="UP001153714">
    <property type="component" value="Chromosome 13"/>
</dbReference>
<protein>
    <submittedName>
        <fullName evidence="1">Uncharacterized protein</fullName>
    </submittedName>
</protein>
<evidence type="ECO:0000313" key="2">
    <source>
        <dbReference type="Proteomes" id="UP001153714"/>
    </source>
</evidence>
<name>A0A9N9QWM9_9NEOP</name>
<evidence type="ECO:0000313" key="1">
    <source>
        <dbReference type="EMBL" id="CAG9784920.1"/>
    </source>
</evidence>
<accession>A0A9N9QWM9</accession>